<evidence type="ECO:0000256" key="1">
    <source>
        <dbReference type="SAM" id="MobiDB-lite"/>
    </source>
</evidence>
<gene>
    <name evidence="2" type="ORF">Fadolivirus_1_1263</name>
</gene>
<keyword evidence="3" id="KW-1185">Reference proteome</keyword>
<accession>A0A7D3R200</accession>
<dbReference type="Proteomes" id="UP001162001">
    <property type="component" value="Segment"/>
</dbReference>
<feature type="compositionally biased region" description="Basic and acidic residues" evidence="1">
    <location>
        <begin position="384"/>
        <end position="400"/>
    </location>
</feature>
<evidence type="ECO:0000313" key="2">
    <source>
        <dbReference type="EMBL" id="QKF94721.1"/>
    </source>
</evidence>
<protein>
    <submittedName>
        <fullName evidence="2">Uncharacterized protein</fullName>
    </submittedName>
</protein>
<dbReference type="EMBL" id="MT418680">
    <property type="protein sequence ID" value="QKF94721.1"/>
    <property type="molecule type" value="Genomic_DNA"/>
</dbReference>
<reference evidence="2 3" key="1">
    <citation type="submission" date="2020-04" db="EMBL/GenBank/DDBJ databases">
        <title>Advantages and limits of metagenomic assembly and binning of a giant virus.</title>
        <authorList>
            <person name="Schulz F."/>
            <person name="Andreani J."/>
            <person name="Francis R."/>
            <person name="Boudjemaa H."/>
            <person name="Bou Khalil J.Y."/>
            <person name="Lee J."/>
            <person name="La Scola B."/>
            <person name="Woyke T."/>
        </authorList>
    </citation>
    <scope>NUCLEOTIDE SEQUENCE [LARGE SCALE GENOMIC DNA]</scope>
    <source>
        <strain evidence="2 3">FV1/VV64</strain>
    </source>
</reference>
<feature type="region of interest" description="Disordered" evidence="1">
    <location>
        <begin position="382"/>
        <end position="416"/>
    </location>
</feature>
<organism evidence="2 3">
    <name type="scientific">Fadolivirus FV1/VV64</name>
    <dbReference type="NCBI Taxonomy" id="3070911"/>
    <lineage>
        <taxon>Viruses</taxon>
        <taxon>Varidnaviria</taxon>
        <taxon>Bamfordvirae</taxon>
        <taxon>Nucleocytoviricota</taxon>
        <taxon>Megaviricetes</taxon>
        <taxon>Imitervirales</taxon>
        <taxon>Mimiviridae</taxon>
        <taxon>Klosneuvirinae</taxon>
        <taxon>Fadolivirus</taxon>
        <taxon>Fadolivirus algeromassiliense</taxon>
    </lineage>
</organism>
<proteinExistence type="predicted"/>
<evidence type="ECO:0000313" key="3">
    <source>
        <dbReference type="Proteomes" id="UP001162001"/>
    </source>
</evidence>
<name>A0A7D3R200_9VIRU</name>
<sequence>MELINNKKDLITLLQKFIDSGCIVYGPSVFNFLVKHKTKKFNIYLPTQECIEEVGKYKTYFECLNKLDKESIEIKQVSKNKSIWRLKDTDLLITTKMPNPKHLETKICFSKDGISFLGTGRNKSIEVLKFLRKFNKKQDFNDEFISLSLEWINYLIQNDNFIYGGWPVRYITSIGKEIMNRDIDILCDSIQPVSNLMNILKLTGVCDIDDQIDQTDKYSQNALKIKLSSKLGILNMDVHKNSKDIDCDAFYNNLRLTKNNVTINYLPDDLSFISAFIMTMNDVFNKTYTLMKKLPTEVKNNSDFRLIARPIQMSTDLCVVDYSYLESKYNDIKKITAILSKNGKGCNEPNHQINQELHMPDTVINMNKKRICLHCLHASLQPKKKQDKDIKEDIHESESESDKDESDKDESDKESS</sequence>